<feature type="chain" id="PRO_5035768308" description="CTCK domain-containing protein" evidence="6">
    <location>
        <begin position="18"/>
        <end position="203"/>
    </location>
</feature>
<dbReference type="Proteomes" id="UP000749559">
    <property type="component" value="Unassembled WGS sequence"/>
</dbReference>
<keyword evidence="4" id="KW-1015">Disulfide bond</keyword>
<protein>
    <recommendedName>
        <fullName evidence="7">CTCK domain-containing protein</fullName>
    </recommendedName>
</protein>
<feature type="region of interest" description="Disordered" evidence="5">
    <location>
        <begin position="19"/>
        <end position="46"/>
    </location>
</feature>
<proteinExistence type="predicted"/>
<keyword evidence="2" id="KW-0964">Secreted</keyword>
<dbReference type="PANTHER" id="PTHR15283">
    <property type="entry name" value="GREMLIN 1"/>
    <property type="match status" value="1"/>
</dbReference>
<evidence type="ECO:0000313" key="9">
    <source>
        <dbReference type="Proteomes" id="UP000749559"/>
    </source>
</evidence>
<organism evidence="8 9">
    <name type="scientific">Owenia fusiformis</name>
    <name type="common">Polychaete worm</name>
    <dbReference type="NCBI Taxonomy" id="6347"/>
    <lineage>
        <taxon>Eukaryota</taxon>
        <taxon>Metazoa</taxon>
        <taxon>Spiralia</taxon>
        <taxon>Lophotrochozoa</taxon>
        <taxon>Annelida</taxon>
        <taxon>Polychaeta</taxon>
        <taxon>Sedentaria</taxon>
        <taxon>Canalipalpata</taxon>
        <taxon>Sabellida</taxon>
        <taxon>Oweniida</taxon>
        <taxon>Oweniidae</taxon>
        <taxon>Owenia</taxon>
    </lineage>
</organism>
<dbReference type="EMBL" id="CAIIXF020000008">
    <property type="protein sequence ID" value="CAH1791611.1"/>
    <property type="molecule type" value="Genomic_DNA"/>
</dbReference>
<dbReference type="GO" id="GO:0038098">
    <property type="term" value="P:sequestering of BMP from receptor via BMP binding"/>
    <property type="evidence" value="ECO:0007669"/>
    <property type="project" value="TreeGrafter"/>
</dbReference>
<feature type="domain" description="CTCK" evidence="7">
    <location>
        <begin position="113"/>
        <end position="202"/>
    </location>
</feature>
<dbReference type="SMART" id="SM00041">
    <property type="entry name" value="CT"/>
    <property type="match status" value="1"/>
</dbReference>
<evidence type="ECO:0000256" key="2">
    <source>
        <dbReference type="ARBA" id="ARBA00022525"/>
    </source>
</evidence>
<accession>A0A8S4PEZ9</accession>
<feature type="signal peptide" evidence="6">
    <location>
        <begin position="1"/>
        <end position="17"/>
    </location>
</feature>
<dbReference type="Pfam" id="PF03045">
    <property type="entry name" value="DAN"/>
    <property type="match status" value="1"/>
</dbReference>
<dbReference type="Gene3D" id="2.10.90.10">
    <property type="entry name" value="Cystine-knot cytokines"/>
    <property type="match status" value="1"/>
</dbReference>
<keyword evidence="3 6" id="KW-0732">Signal</keyword>
<gene>
    <name evidence="8" type="ORF">OFUS_LOCUS16676</name>
</gene>
<evidence type="ECO:0000256" key="1">
    <source>
        <dbReference type="ARBA" id="ARBA00004613"/>
    </source>
</evidence>
<dbReference type="InterPro" id="IPR006207">
    <property type="entry name" value="Cys_knot_C"/>
</dbReference>
<dbReference type="GO" id="GO:0009887">
    <property type="term" value="P:animal organ morphogenesis"/>
    <property type="evidence" value="ECO:0007669"/>
    <property type="project" value="TreeGrafter"/>
</dbReference>
<dbReference type="GO" id="GO:0048018">
    <property type="term" value="F:receptor ligand activity"/>
    <property type="evidence" value="ECO:0007669"/>
    <property type="project" value="TreeGrafter"/>
</dbReference>
<keyword evidence="9" id="KW-1185">Reference proteome</keyword>
<dbReference type="InterPro" id="IPR029034">
    <property type="entry name" value="Cystine-knot_cytokine"/>
</dbReference>
<evidence type="ECO:0000259" key="7">
    <source>
        <dbReference type="SMART" id="SM00041"/>
    </source>
</evidence>
<dbReference type="InterPro" id="IPR004133">
    <property type="entry name" value="DAN_dom"/>
</dbReference>
<feature type="compositionally biased region" description="Basic residues" evidence="5">
    <location>
        <begin position="20"/>
        <end position="36"/>
    </location>
</feature>
<dbReference type="PANTHER" id="PTHR15283:SF4">
    <property type="entry name" value="BURSICON"/>
    <property type="match status" value="1"/>
</dbReference>
<dbReference type="AlphaFoldDB" id="A0A8S4PEZ9"/>
<evidence type="ECO:0000256" key="3">
    <source>
        <dbReference type="ARBA" id="ARBA00022729"/>
    </source>
</evidence>
<evidence type="ECO:0000256" key="5">
    <source>
        <dbReference type="SAM" id="MobiDB-lite"/>
    </source>
</evidence>
<dbReference type="GO" id="GO:0005615">
    <property type="term" value="C:extracellular space"/>
    <property type="evidence" value="ECO:0007669"/>
    <property type="project" value="TreeGrafter"/>
</dbReference>
<comment type="caution">
    <text evidence="8">The sequence shown here is derived from an EMBL/GenBank/DDBJ whole genome shotgun (WGS) entry which is preliminary data.</text>
</comment>
<feature type="non-terminal residue" evidence="8">
    <location>
        <position position="1"/>
    </location>
</feature>
<sequence length="203" mass="23630">FALFCLLLTSVVYLSDSRSRGPRIGRRQKNKRKPHRDNKLPGEEPTTDYFNELLNTTIPIKPTKSAHGQNPLVDQPNMSKKKSKVDTGIFIYGSRKAMTVTKKSYLKKEWCKTEPLQQVIREEGCLKKTMVNRFCYGQCNSFFIPKSNKKDLESASFKSCSFCKPKRYSWIVVTLTCPKLKMKFKRKRIQRIKECKCMAQKLD</sequence>
<comment type="subcellular location">
    <subcellularLocation>
        <location evidence="1">Secreted</location>
    </subcellularLocation>
</comment>
<name>A0A8S4PEZ9_OWEFU</name>
<reference evidence="8" key="1">
    <citation type="submission" date="2022-03" db="EMBL/GenBank/DDBJ databases">
        <authorList>
            <person name="Martin C."/>
        </authorList>
    </citation>
    <scope>NUCLEOTIDE SEQUENCE</scope>
</reference>
<evidence type="ECO:0000256" key="6">
    <source>
        <dbReference type="SAM" id="SignalP"/>
    </source>
</evidence>
<evidence type="ECO:0000256" key="4">
    <source>
        <dbReference type="ARBA" id="ARBA00023157"/>
    </source>
</evidence>
<dbReference type="OrthoDB" id="10061784at2759"/>
<dbReference type="GO" id="GO:0036122">
    <property type="term" value="F:BMP binding"/>
    <property type="evidence" value="ECO:0007669"/>
    <property type="project" value="TreeGrafter"/>
</dbReference>
<evidence type="ECO:0000313" key="8">
    <source>
        <dbReference type="EMBL" id="CAH1791611.1"/>
    </source>
</evidence>